<accession>A0A328XUW1</accession>
<feature type="region of interest" description="Disordered" evidence="2">
    <location>
        <begin position="197"/>
        <end position="235"/>
    </location>
</feature>
<sequence>MNHFKRHLLAISLVSSLALPLTAMAGMPSNTLKEMGPHQGPRLEMMAELDLTDEQRNALQETRQTFRQEHQALREQERTAIDDILTEEQRASLSATLERHHGAARHDQRQARQQVRLDALLDSWSLSDEDRATLNDARQALMDKMRALHDATYDSREEKRAAVEALRQEHQAALADVLNEAQRHALVVFMMPHHDKLSRDHLGGEGGEHRHERHGEHKGSYQGEPRQTAEANGNG</sequence>
<gene>
    <name evidence="4" type="ORF">BCL93_103297</name>
</gene>
<organism evidence="4 5">
    <name type="scientific">Onishia taeanensis</name>
    <dbReference type="NCBI Taxonomy" id="284577"/>
    <lineage>
        <taxon>Bacteria</taxon>
        <taxon>Pseudomonadati</taxon>
        <taxon>Pseudomonadota</taxon>
        <taxon>Gammaproteobacteria</taxon>
        <taxon>Oceanospirillales</taxon>
        <taxon>Halomonadaceae</taxon>
        <taxon>Onishia</taxon>
    </lineage>
</organism>
<keyword evidence="1" id="KW-0175">Coiled coil</keyword>
<keyword evidence="3" id="KW-0732">Signal</keyword>
<dbReference type="Pfam" id="PF07813">
    <property type="entry name" value="LTXXQ"/>
    <property type="match status" value="1"/>
</dbReference>
<evidence type="ECO:0000256" key="3">
    <source>
        <dbReference type="SAM" id="SignalP"/>
    </source>
</evidence>
<dbReference type="EMBL" id="QLSX01000003">
    <property type="protein sequence ID" value="RAR63064.1"/>
    <property type="molecule type" value="Genomic_DNA"/>
</dbReference>
<feature type="signal peptide" evidence="3">
    <location>
        <begin position="1"/>
        <end position="25"/>
    </location>
</feature>
<dbReference type="RefSeq" id="WP_112054234.1">
    <property type="nucleotide sequence ID" value="NZ_QLSX01000003.1"/>
</dbReference>
<evidence type="ECO:0000256" key="2">
    <source>
        <dbReference type="SAM" id="MobiDB-lite"/>
    </source>
</evidence>
<dbReference type="InterPro" id="IPR012899">
    <property type="entry name" value="LTXXQ"/>
</dbReference>
<dbReference type="Proteomes" id="UP000249700">
    <property type="component" value="Unassembled WGS sequence"/>
</dbReference>
<dbReference type="Gene3D" id="1.20.120.1490">
    <property type="match status" value="1"/>
</dbReference>
<dbReference type="OrthoDB" id="6167561at2"/>
<proteinExistence type="predicted"/>
<feature type="compositionally biased region" description="Basic and acidic residues" evidence="2">
    <location>
        <begin position="197"/>
        <end position="219"/>
    </location>
</feature>
<evidence type="ECO:0000256" key="1">
    <source>
        <dbReference type="SAM" id="Coils"/>
    </source>
</evidence>
<feature type="chain" id="PRO_5016279551" description="LTXXQ motif family protein" evidence="3">
    <location>
        <begin position="26"/>
        <end position="235"/>
    </location>
</feature>
<reference evidence="4 5" key="1">
    <citation type="submission" date="2018-06" db="EMBL/GenBank/DDBJ databases">
        <title>Comparative analysis of microorganisms from saline springs in Andes Mountain Range, Colombia.</title>
        <authorList>
            <person name="Rubin E."/>
        </authorList>
    </citation>
    <scope>NUCLEOTIDE SEQUENCE [LARGE SCALE GENOMIC DNA]</scope>
    <source>
        <strain evidence="4 5">USBA-857</strain>
    </source>
</reference>
<dbReference type="AlphaFoldDB" id="A0A328XUW1"/>
<dbReference type="GO" id="GO:0042597">
    <property type="term" value="C:periplasmic space"/>
    <property type="evidence" value="ECO:0007669"/>
    <property type="project" value="InterPro"/>
</dbReference>
<evidence type="ECO:0000313" key="4">
    <source>
        <dbReference type="EMBL" id="RAR63064.1"/>
    </source>
</evidence>
<comment type="caution">
    <text evidence="4">The sequence shown here is derived from an EMBL/GenBank/DDBJ whole genome shotgun (WGS) entry which is preliminary data.</text>
</comment>
<name>A0A328XUW1_9GAMM</name>
<evidence type="ECO:0008006" key="6">
    <source>
        <dbReference type="Google" id="ProtNLM"/>
    </source>
</evidence>
<evidence type="ECO:0000313" key="5">
    <source>
        <dbReference type="Proteomes" id="UP000249700"/>
    </source>
</evidence>
<feature type="coiled-coil region" evidence="1">
    <location>
        <begin position="49"/>
        <end position="76"/>
    </location>
</feature>
<protein>
    <recommendedName>
        <fullName evidence="6">LTXXQ motif family protein</fullName>
    </recommendedName>
</protein>